<reference evidence="1" key="1">
    <citation type="submission" date="2023-06" db="EMBL/GenBank/DDBJ databases">
        <title>Phylogenetic Diversity of Rhizobium strains.</title>
        <authorList>
            <person name="Moura F.T."/>
            <person name="Helene L.C.F."/>
            <person name="Hungria M."/>
        </authorList>
    </citation>
    <scope>NUCLEOTIDE SEQUENCE</scope>
    <source>
        <strain evidence="1">CCGE526</strain>
    </source>
</reference>
<dbReference type="Proteomes" id="UP001172645">
    <property type="component" value="Unassembled WGS sequence"/>
</dbReference>
<dbReference type="EMBL" id="JARFYM010000016">
    <property type="protein sequence ID" value="MDL2401031.1"/>
    <property type="molecule type" value="Genomic_DNA"/>
</dbReference>
<protein>
    <submittedName>
        <fullName evidence="1">Uncharacterized protein</fullName>
    </submittedName>
</protein>
<name>A0ABT7JXF3_9HYPH</name>
<sequence>MQSPDIAAKPLPAAAGKIADAADPALPLELLELELSLEGFSGGEPAFCEAVRDAARAAHGEFLFDLPATGLIADCRRIAVLRIPEDGEAVRVIFAALDEDGAEIRLLQPDEETEPLLRFTDAFVDLLQRLPARQRDDA</sequence>
<evidence type="ECO:0000313" key="2">
    <source>
        <dbReference type="Proteomes" id="UP001172645"/>
    </source>
</evidence>
<dbReference type="RefSeq" id="WP_285870338.1">
    <property type="nucleotide sequence ID" value="NZ_JARFYM010000016.1"/>
</dbReference>
<organism evidence="1 2">
    <name type="scientific">Rhizobium mayense</name>
    <dbReference type="NCBI Taxonomy" id="1312184"/>
    <lineage>
        <taxon>Bacteria</taxon>
        <taxon>Pseudomonadati</taxon>
        <taxon>Pseudomonadota</taxon>
        <taxon>Alphaproteobacteria</taxon>
        <taxon>Hyphomicrobiales</taxon>
        <taxon>Rhizobiaceae</taxon>
        <taxon>Rhizobium/Agrobacterium group</taxon>
        <taxon>Rhizobium</taxon>
    </lineage>
</organism>
<proteinExistence type="predicted"/>
<keyword evidence="2" id="KW-1185">Reference proteome</keyword>
<comment type="caution">
    <text evidence="1">The sequence shown here is derived from an EMBL/GenBank/DDBJ whole genome shotgun (WGS) entry which is preliminary data.</text>
</comment>
<gene>
    <name evidence="1" type="ORF">PY649_19175</name>
</gene>
<evidence type="ECO:0000313" key="1">
    <source>
        <dbReference type="EMBL" id="MDL2401031.1"/>
    </source>
</evidence>
<accession>A0ABT7JXF3</accession>